<reference evidence="3 4" key="1">
    <citation type="submission" date="2019-01" db="EMBL/GenBank/DDBJ databases">
        <title>Chengkuizengella sp. nov., isolated from deep-sea sediment of East Pacific Ocean.</title>
        <authorList>
            <person name="Yang J."/>
            <person name="Lai Q."/>
            <person name="Shao Z."/>
        </authorList>
    </citation>
    <scope>NUCLEOTIDE SEQUENCE [LARGE SCALE GENOMIC DNA]</scope>
    <source>
        <strain evidence="3 4">YPA3-1-1</strain>
    </source>
</reference>
<dbReference type="EMBL" id="SIJB01000027">
    <property type="protein sequence ID" value="NBI29765.1"/>
    <property type="molecule type" value="Genomic_DNA"/>
</dbReference>
<dbReference type="Gene3D" id="3.30.70.260">
    <property type="match status" value="1"/>
</dbReference>
<dbReference type="AlphaFoldDB" id="A0A6N9Q4I5"/>
<feature type="domain" description="ACT" evidence="2">
    <location>
        <begin position="68"/>
        <end position="142"/>
    </location>
</feature>
<evidence type="ECO:0000313" key="3">
    <source>
        <dbReference type="EMBL" id="NBI29765.1"/>
    </source>
</evidence>
<dbReference type="RefSeq" id="WP_160646568.1">
    <property type="nucleotide sequence ID" value="NZ_SIJB01000027.1"/>
</dbReference>
<evidence type="ECO:0000256" key="1">
    <source>
        <dbReference type="HAMAP-Rule" id="MF_00707"/>
    </source>
</evidence>
<dbReference type="SUPFAM" id="SSF55021">
    <property type="entry name" value="ACT-like"/>
    <property type="match status" value="1"/>
</dbReference>
<evidence type="ECO:0000313" key="4">
    <source>
        <dbReference type="Proteomes" id="UP000448943"/>
    </source>
</evidence>
<dbReference type="NCBIfam" id="NF003361">
    <property type="entry name" value="PRK04435.1"/>
    <property type="match status" value="1"/>
</dbReference>
<accession>A0A6N9Q4I5</accession>
<dbReference type="InterPro" id="IPR045865">
    <property type="entry name" value="ACT-like_dom_sf"/>
</dbReference>
<keyword evidence="4" id="KW-1185">Reference proteome</keyword>
<dbReference type="PROSITE" id="PS51671">
    <property type="entry name" value="ACT"/>
    <property type="match status" value="1"/>
</dbReference>
<name>A0A6N9Q4I5_9BACL</name>
<dbReference type="HAMAP" id="MF_00707">
    <property type="entry name" value="UPF0735"/>
    <property type="match status" value="1"/>
</dbReference>
<protein>
    <recommendedName>
        <fullName evidence="1">UPF0735 ACT domain-containing protein ERL59_12435</fullName>
    </recommendedName>
</protein>
<sequence>MEKFYLVKENILPESLIKTIQTKELLANGEVKTIHQAVEKVGLSRSAFYKYKDGIFPLNKLQTESIVTISMDLHHRSGVLSKVIALVADFKGNVLTINQTIPLQGMANVVMSVDTSSIGENFSDLLESLEFEGVKRVQVIGQG</sequence>
<evidence type="ECO:0000259" key="2">
    <source>
        <dbReference type="PROSITE" id="PS51671"/>
    </source>
</evidence>
<dbReference type="PIRSF" id="PIRSF025624">
    <property type="entry name" value="ACT_PheB"/>
    <property type="match status" value="1"/>
</dbReference>
<organism evidence="3 4">
    <name type="scientific">Chengkuizengella marina</name>
    <dbReference type="NCBI Taxonomy" id="2507566"/>
    <lineage>
        <taxon>Bacteria</taxon>
        <taxon>Bacillati</taxon>
        <taxon>Bacillota</taxon>
        <taxon>Bacilli</taxon>
        <taxon>Bacillales</taxon>
        <taxon>Paenibacillaceae</taxon>
        <taxon>Chengkuizengella</taxon>
    </lineage>
</organism>
<gene>
    <name evidence="3" type="ORF">ERL59_12435</name>
</gene>
<dbReference type="Proteomes" id="UP000448943">
    <property type="component" value="Unassembled WGS sequence"/>
</dbReference>
<dbReference type="OrthoDB" id="9788773at2"/>
<dbReference type="InterPro" id="IPR002912">
    <property type="entry name" value="ACT_dom"/>
</dbReference>
<comment type="caution">
    <text evidence="3">The sequence shown here is derived from an EMBL/GenBank/DDBJ whole genome shotgun (WGS) entry which is preliminary data.</text>
</comment>
<comment type="similarity">
    <text evidence="1">Belongs to the UPF0735 family.</text>
</comment>
<dbReference type="InterPro" id="IPR008310">
    <property type="entry name" value="UPF0735_ACT_dom-cont"/>
</dbReference>
<proteinExistence type="inferred from homology"/>